<gene>
    <name evidence="2" type="ORF">URODEC1_LOCUS1974</name>
</gene>
<dbReference type="PANTHER" id="PTHR33170:SF2">
    <property type="entry name" value="OS12G0531500 PROTEIN"/>
    <property type="match status" value="1"/>
</dbReference>
<evidence type="ECO:0000256" key="1">
    <source>
        <dbReference type="SAM" id="MobiDB-lite"/>
    </source>
</evidence>
<dbReference type="Proteomes" id="UP001497457">
    <property type="component" value="Chromosome 1b"/>
</dbReference>
<proteinExistence type="predicted"/>
<feature type="compositionally biased region" description="Basic and acidic residues" evidence="1">
    <location>
        <begin position="219"/>
        <end position="239"/>
    </location>
</feature>
<name>A0ABC8VC92_9POAL</name>
<feature type="compositionally biased region" description="Basic and acidic residues" evidence="1">
    <location>
        <begin position="247"/>
        <end position="257"/>
    </location>
</feature>
<organism evidence="2 3">
    <name type="scientific">Urochloa decumbens</name>
    <dbReference type="NCBI Taxonomy" id="240449"/>
    <lineage>
        <taxon>Eukaryota</taxon>
        <taxon>Viridiplantae</taxon>
        <taxon>Streptophyta</taxon>
        <taxon>Embryophyta</taxon>
        <taxon>Tracheophyta</taxon>
        <taxon>Spermatophyta</taxon>
        <taxon>Magnoliopsida</taxon>
        <taxon>Liliopsida</taxon>
        <taxon>Poales</taxon>
        <taxon>Poaceae</taxon>
        <taxon>PACMAD clade</taxon>
        <taxon>Panicoideae</taxon>
        <taxon>Panicodae</taxon>
        <taxon>Paniceae</taxon>
        <taxon>Melinidinae</taxon>
        <taxon>Urochloa</taxon>
    </lineage>
</organism>
<feature type="compositionally biased region" description="Basic and acidic residues" evidence="1">
    <location>
        <begin position="477"/>
        <end position="489"/>
    </location>
</feature>
<evidence type="ECO:0000313" key="2">
    <source>
        <dbReference type="EMBL" id="CAL4887865.1"/>
    </source>
</evidence>
<accession>A0ABC8VC92</accession>
<sequence>MVGHMAAECDGIHQKKLKMFGFGVAGQGFYSIDIPEKKAMESINATLLILEGDATENRLDDELKNLVNATWDFQVRQITNKEFRAAFPNQGSIDTLSKLSEIKLALYGIKVKIISSLMEPTATTMLQTTWIKIYGIPDFAREEDVIREVASLAGDPIRIDDFSLSRVEPVRVRINCRNPAEINGYIEIFFNGIGREIRYVAEGVAGRGAPRDGGPPGPGKKDDKHDKRDGRKEEEDKNRKKEHKSGRKDGYNDKETDLSQDSQEDCMEDLVTNESPPRGSNSLVLDKHPLAAFHPSTALVHFHQNLDDPTLKQFTRQTTEGTSGLLKETTTGDLQAGCDGCVGNGQDSQESIILSPEQNMEDKGIPAEKIVGDKGIPAEKIVVHSLEGPYLMDKAKWPNLMLPEEKGPLEEDLLDNTSNFSLETITEEEDNQGCLKAQDKRKKIKLTKKMKKPAVATRASSRVVRDGVPIALKAMTRTKEKNELQKEMENSSQDGGRLVHH</sequence>
<dbReference type="AlphaFoldDB" id="A0ABC8VC92"/>
<feature type="region of interest" description="Disordered" evidence="1">
    <location>
        <begin position="477"/>
        <end position="501"/>
    </location>
</feature>
<keyword evidence="3" id="KW-1185">Reference proteome</keyword>
<evidence type="ECO:0000313" key="3">
    <source>
        <dbReference type="Proteomes" id="UP001497457"/>
    </source>
</evidence>
<reference evidence="2" key="1">
    <citation type="submission" date="2024-10" db="EMBL/GenBank/DDBJ databases">
        <authorList>
            <person name="Ryan C."/>
        </authorList>
    </citation>
    <scope>NUCLEOTIDE SEQUENCE [LARGE SCALE GENOMIC DNA]</scope>
</reference>
<feature type="compositionally biased region" description="Polar residues" evidence="1">
    <location>
        <begin position="272"/>
        <end position="283"/>
    </location>
</feature>
<protein>
    <recommendedName>
        <fullName evidence="4">DUF4283 domain-containing protein</fullName>
    </recommendedName>
</protein>
<evidence type="ECO:0008006" key="4">
    <source>
        <dbReference type="Google" id="ProtNLM"/>
    </source>
</evidence>
<feature type="region of interest" description="Disordered" evidence="1">
    <location>
        <begin position="206"/>
        <end position="283"/>
    </location>
</feature>
<dbReference type="EMBL" id="OZ075111">
    <property type="protein sequence ID" value="CAL4887865.1"/>
    <property type="molecule type" value="Genomic_DNA"/>
</dbReference>
<dbReference type="PANTHER" id="PTHR33170">
    <property type="entry name" value="DUF4283 DOMAIN-CONTAINING PROTEIN-RELATED"/>
    <property type="match status" value="1"/>
</dbReference>